<protein>
    <recommendedName>
        <fullName evidence="1">chorismate mutase</fullName>
        <ecNumber evidence="1">5.4.99.5</ecNumber>
    </recommendedName>
</protein>
<keyword evidence="5" id="KW-1185">Reference proteome</keyword>
<evidence type="ECO:0000256" key="2">
    <source>
        <dbReference type="SAM" id="SignalP"/>
    </source>
</evidence>
<evidence type="ECO:0000256" key="1">
    <source>
        <dbReference type="ARBA" id="ARBA00012404"/>
    </source>
</evidence>
<reference evidence="4" key="1">
    <citation type="submission" date="2011-05" db="EMBL/GenBank/DDBJ databases">
        <authorList>
            <person name="Kuske C.R."/>
            <person name="Challacombe J.F."/>
            <person name="Siddaramappa S."/>
            <person name="Petersen J.M."/>
            <person name="Bruce D.C."/>
        </authorList>
    </citation>
    <scope>NUCLEOTIDE SEQUENCE</scope>
    <source>
        <strain evidence="4">TX077308</strain>
    </source>
</reference>
<accession>A0ABN3ZS99</accession>
<dbReference type="EMBL" id="CP002872">
    <property type="protein sequence ID" value="AEI36405.1"/>
    <property type="molecule type" value="Genomic_DNA"/>
</dbReference>
<dbReference type="RefSeq" id="WP_013923237.1">
    <property type="nucleotide sequence ID" value="NC_015696.1"/>
</dbReference>
<gene>
    <name evidence="4" type="ordered locus">F7308_1480</name>
</gene>
<keyword evidence="2" id="KW-0732">Signal</keyword>
<feature type="domain" description="Chorismate mutase" evidence="3">
    <location>
        <begin position="36"/>
        <end position="103"/>
    </location>
</feature>
<dbReference type="InterPro" id="IPR002701">
    <property type="entry name" value="CM_II_prokaryot"/>
</dbReference>
<dbReference type="InterPro" id="IPR036263">
    <property type="entry name" value="Chorismate_II_sf"/>
</dbReference>
<organism evidence="4 5">
    <name type="scientific">Francisella salina</name>
    <dbReference type="NCBI Taxonomy" id="573569"/>
    <lineage>
        <taxon>Bacteria</taxon>
        <taxon>Pseudomonadati</taxon>
        <taxon>Pseudomonadota</taxon>
        <taxon>Gammaproteobacteria</taxon>
        <taxon>Thiotrichales</taxon>
        <taxon>Francisellaceae</taxon>
        <taxon>Francisella</taxon>
    </lineage>
</organism>
<evidence type="ECO:0000259" key="3">
    <source>
        <dbReference type="Pfam" id="PF01817"/>
    </source>
</evidence>
<dbReference type="SUPFAM" id="SSF48600">
    <property type="entry name" value="Chorismate mutase II"/>
    <property type="match status" value="1"/>
</dbReference>
<dbReference type="EC" id="5.4.99.5" evidence="1"/>
<dbReference type="Proteomes" id="UP000000490">
    <property type="component" value="Chromosome"/>
</dbReference>
<feature type="chain" id="PRO_5046689855" description="chorismate mutase" evidence="2">
    <location>
        <begin position="20"/>
        <end position="113"/>
    </location>
</feature>
<dbReference type="Gene3D" id="1.20.59.10">
    <property type="entry name" value="Chorismate mutase"/>
    <property type="match status" value="1"/>
</dbReference>
<sequence length="113" mass="12947">MKKYLLMLVSISIFGMSFAMTPSSFIAKPTASKYESEIMHADEQIIKSIAERQELRSKMLDLQKEQNLPDSDPFQDKDLEATRTNFAIEYNVNPKLVDEIFSILNSPDQNTPK</sequence>
<name>A0ABN3ZS99_FRAST</name>
<evidence type="ECO:0000313" key="4">
    <source>
        <dbReference type="EMBL" id="AEI36405.1"/>
    </source>
</evidence>
<evidence type="ECO:0000313" key="5">
    <source>
        <dbReference type="Proteomes" id="UP000000490"/>
    </source>
</evidence>
<feature type="signal peptide" evidence="2">
    <location>
        <begin position="1"/>
        <end position="19"/>
    </location>
</feature>
<dbReference type="InterPro" id="IPR036979">
    <property type="entry name" value="CM_dom_sf"/>
</dbReference>
<proteinExistence type="predicted"/>
<dbReference type="Pfam" id="PF01817">
    <property type="entry name" value="CM_2"/>
    <property type="match status" value="1"/>
</dbReference>